<dbReference type="EMBL" id="FZTC01000019">
    <property type="protein sequence ID" value="SNU35679.1"/>
    <property type="molecule type" value="Genomic_DNA"/>
</dbReference>
<name>A0A285B3Y8_9ENTR</name>
<dbReference type="AlphaFoldDB" id="A0A285B3Y8"/>
<proteinExistence type="predicted"/>
<accession>A0A285B3Y8</accession>
<protein>
    <submittedName>
        <fullName evidence="1">Uncharacterized protein</fullName>
    </submittedName>
</protein>
<gene>
    <name evidence="1" type="ORF">KOSB73_260403</name>
</gene>
<evidence type="ECO:0000313" key="2">
    <source>
        <dbReference type="Proteomes" id="UP000220639"/>
    </source>
</evidence>
<sequence>MKITRDINGYFLNLNVYETKHKRLGLFDQ</sequence>
<reference evidence="2" key="1">
    <citation type="submission" date="2017-08" db="EMBL/GenBank/DDBJ databases">
        <authorList>
            <person name="Brisse S."/>
        </authorList>
    </citation>
    <scope>NUCLEOTIDE SEQUENCE [LARGE SCALE GENOMIC DNA]</scope>
    <source>
        <strain evidence="2">06D021</strain>
    </source>
</reference>
<dbReference type="Proteomes" id="UP000220639">
    <property type="component" value="Unassembled WGS sequence"/>
</dbReference>
<evidence type="ECO:0000313" key="1">
    <source>
        <dbReference type="EMBL" id="SNU35679.1"/>
    </source>
</evidence>
<organism evidence="1 2">
    <name type="scientific">Klebsiella grimontii</name>
    <dbReference type="NCBI Taxonomy" id="2058152"/>
    <lineage>
        <taxon>Bacteria</taxon>
        <taxon>Pseudomonadati</taxon>
        <taxon>Pseudomonadota</taxon>
        <taxon>Gammaproteobacteria</taxon>
        <taxon>Enterobacterales</taxon>
        <taxon>Enterobacteriaceae</taxon>
        <taxon>Klebsiella/Raoultella group</taxon>
        <taxon>Klebsiella</taxon>
    </lineage>
</organism>